<feature type="compositionally biased region" description="Pro residues" evidence="1">
    <location>
        <begin position="210"/>
        <end position="228"/>
    </location>
</feature>
<evidence type="ECO:0000256" key="1">
    <source>
        <dbReference type="SAM" id="MobiDB-lite"/>
    </source>
</evidence>
<feature type="compositionally biased region" description="Basic residues" evidence="1">
    <location>
        <begin position="16"/>
        <end position="39"/>
    </location>
</feature>
<gene>
    <name evidence="3" type="ORF">SHERM_19677</name>
</gene>
<feature type="domain" description="Retrotransposon gag" evidence="2">
    <location>
        <begin position="90"/>
        <end position="173"/>
    </location>
</feature>
<name>A0A9N7N5C0_STRHE</name>
<dbReference type="InterPro" id="IPR005162">
    <property type="entry name" value="Retrotrans_gag_dom"/>
</dbReference>
<feature type="compositionally biased region" description="Basic and acidic residues" evidence="1">
    <location>
        <begin position="40"/>
        <end position="50"/>
    </location>
</feature>
<protein>
    <recommendedName>
        <fullName evidence="2">Retrotransposon gag domain-containing protein</fullName>
    </recommendedName>
</protein>
<dbReference type="AlphaFoldDB" id="A0A9N7N5C0"/>
<dbReference type="OrthoDB" id="1304790at2759"/>
<keyword evidence="4" id="KW-1185">Reference proteome</keyword>
<evidence type="ECO:0000259" key="2">
    <source>
        <dbReference type="Pfam" id="PF03732"/>
    </source>
</evidence>
<feature type="region of interest" description="Disordered" evidence="1">
    <location>
        <begin position="1"/>
        <end position="53"/>
    </location>
</feature>
<reference evidence="3" key="1">
    <citation type="submission" date="2019-12" db="EMBL/GenBank/DDBJ databases">
        <authorList>
            <person name="Scholes J."/>
        </authorList>
    </citation>
    <scope>NUCLEOTIDE SEQUENCE</scope>
</reference>
<feature type="non-terminal residue" evidence="3">
    <location>
        <position position="1"/>
    </location>
</feature>
<evidence type="ECO:0000313" key="3">
    <source>
        <dbReference type="EMBL" id="CAA0822095.1"/>
    </source>
</evidence>
<dbReference type="Proteomes" id="UP001153555">
    <property type="component" value="Unassembled WGS sequence"/>
</dbReference>
<proteinExistence type="predicted"/>
<dbReference type="Pfam" id="PF03732">
    <property type="entry name" value="Retrotrans_gag"/>
    <property type="match status" value="1"/>
</dbReference>
<comment type="caution">
    <text evidence="3">The sequence shown here is derived from an EMBL/GenBank/DDBJ whole genome shotgun (WGS) entry which is preliminary data.</text>
</comment>
<feature type="non-terminal residue" evidence="3">
    <location>
        <position position="228"/>
    </location>
</feature>
<dbReference type="EMBL" id="CACSLK010022082">
    <property type="protein sequence ID" value="CAA0822095.1"/>
    <property type="molecule type" value="Genomic_DNA"/>
</dbReference>
<evidence type="ECO:0000313" key="4">
    <source>
        <dbReference type="Proteomes" id="UP001153555"/>
    </source>
</evidence>
<accession>A0A9N7N5C0</accession>
<feature type="region of interest" description="Disordered" evidence="1">
    <location>
        <begin position="179"/>
        <end position="228"/>
    </location>
</feature>
<organism evidence="3 4">
    <name type="scientific">Striga hermonthica</name>
    <name type="common">Purple witchweed</name>
    <name type="synonym">Buchnera hermonthica</name>
    <dbReference type="NCBI Taxonomy" id="68872"/>
    <lineage>
        <taxon>Eukaryota</taxon>
        <taxon>Viridiplantae</taxon>
        <taxon>Streptophyta</taxon>
        <taxon>Embryophyta</taxon>
        <taxon>Tracheophyta</taxon>
        <taxon>Spermatophyta</taxon>
        <taxon>Magnoliopsida</taxon>
        <taxon>eudicotyledons</taxon>
        <taxon>Gunneridae</taxon>
        <taxon>Pentapetalae</taxon>
        <taxon>asterids</taxon>
        <taxon>lamiids</taxon>
        <taxon>Lamiales</taxon>
        <taxon>Orobanchaceae</taxon>
        <taxon>Buchnereae</taxon>
        <taxon>Striga</taxon>
    </lineage>
</organism>
<sequence>REEEDDWRSHASFASRAKHYERRPHRDGRRHDARRHGGRHDHDEQVDERASTQPKIVMPTFTGTDPDAWLSRAVQFFEINDVPRYERVQIAAYHLDGEANVWWQWVMHKNHGEYMRWRDFKKELITRFGSSDYHDYNEALSRIKQVGSLREYQKEFERIASRVRDWPESALVGTQPAAIQPALPAPPQQAQHRNKRKWRGRDDRRNRRPGAPPQAAPPVPQPPAICAT</sequence>